<sequence length="92" mass="9897">MGTQRHTQWPETRNTAAPTNGETVHSNRNGGPTMARHLATPNKRTVFLEHAHEALAYHTAIEDHPLPTGPVPTVGGDDDLTVLGLATVEVVD</sequence>
<evidence type="ECO:0000313" key="2">
    <source>
        <dbReference type="EMBL" id="BCT75623.1"/>
    </source>
</evidence>
<dbReference type="Proteomes" id="UP001319861">
    <property type="component" value="Chromosome"/>
</dbReference>
<evidence type="ECO:0000256" key="1">
    <source>
        <dbReference type="SAM" id="MobiDB-lite"/>
    </source>
</evidence>
<keyword evidence="3" id="KW-1185">Reference proteome</keyword>
<protein>
    <submittedName>
        <fullName evidence="2">Uncharacterized protein</fullName>
    </submittedName>
</protein>
<reference evidence="2 3" key="1">
    <citation type="journal article" date="2021" name="J. Biosci. Bioeng.">
        <title>Identification and characterization of a chc gene cluster responsible for the aromatization pathway of cyclohexanecarboxylate degradation in Sinomonas cyclohexanicum ATCC 51369.</title>
        <authorList>
            <person name="Yamamoto T."/>
            <person name="Hasegawa Y."/>
            <person name="Lau P.C.K."/>
            <person name="Iwaki H."/>
        </authorList>
    </citation>
    <scope>NUCLEOTIDE SEQUENCE [LARGE SCALE GENOMIC DNA]</scope>
    <source>
        <strain evidence="2 3">ATCC 51369</strain>
    </source>
</reference>
<proteinExistence type="predicted"/>
<feature type="compositionally biased region" description="Polar residues" evidence="1">
    <location>
        <begin position="1"/>
        <end position="30"/>
    </location>
</feature>
<gene>
    <name evidence="2" type="ORF">SCMU_14650</name>
</gene>
<accession>A0ABM7PU09</accession>
<name>A0ABM7PU09_SINCY</name>
<evidence type="ECO:0000313" key="3">
    <source>
        <dbReference type="Proteomes" id="UP001319861"/>
    </source>
</evidence>
<organism evidence="2 3">
    <name type="scientific">Sinomonas cyclohexanicum</name>
    <name type="common">Corynebacterium cyclohexanicum</name>
    <dbReference type="NCBI Taxonomy" id="322009"/>
    <lineage>
        <taxon>Bacteria</taxon>
        <taxon>Bacillati</taxon>
        <taxon>Actinomycetota</taxon>
        <taxon>Actinomycetes</taxon>
        <taxon>Micrococcales</taxon>
        <taxon>Micrococcaceae</taxon>
        <taxon>Sinomonas</taxon>
    </lineage>
</organism>
<feature type="region of interest" description="Disordered" evidence="1">
    <location>
        <begin position="1"/>
        <end position="37"/>
    </location>
</feature>
<dbReference type="EMBL" id="AP024525">
    <property type="protein sequence ID" value="BCT75623.1"/>
    <property type="molecule type" value="Genomic_DNA"/>
</dbReference>